<dbReference type="GO" id="GO:0043565">
    <property type="term" value="F:sequence-specific DNA binding"/>
    <property type="evidence" value="ECO:0007669"/>
    <property type="project" value="InterPro"/>
</dbReference>
<dbReference type="NCBIfam" id="TIGR02040">
    <property type="entry name" value="PpsR-CrtJ"/>
    <property type="match status" value="1"/>
</dbReference>
<dbReference type="Gene3D" id="3.30.450.20">
    <property type="entry name" value="PAS domain"/>
    <property type="match status" value="3"/>
</dbReference>
<dbReference type="NCBIfam" id="TIGR00229">
    <property type="entry name" value="sensory_box"/>
    <property type="match status" value="1"/>
</dbReference>
<accession>A0A1H0IT33</accession>
<dbReference type="Proteomes" id="UP000198704">
    <property type="component" value="Unassembled WGS sequence"/>
</dbReference>
<dbReference type="SMART" id="SM00091">
    <property type="entry name" value="PAS"/>
    <property type="match status" value="2"/>
</dbReference>
<dbReference type="AlphaFoldDB" id="A0A1H0IT33"/>
<feature type="domain" description="PAS" evidence="1">
    <location>
        <begin position="145"/>
        <end position="219"/>
    </location>
</feature>
<dbReference type="InterPro" id="IPR002197">
    <property type="entry name" value="HTH_Fis"/>
</dbReference>
<dbReference type="GO" id="GO:0006355">
    <property type="term" value="P:regulation of DNA-templated transcription"/>
    <property type="evidence" value="ECO:0007669"/>
    <property type="project" value="InterPro"/>
</dbReference>
<dbReference type="Gene3D" id="1.10.10.60">
    <property type="entry name" value="Homeodomain-like"/>
    <property type="match status" value="1"/>
</dbReference>
<sequence length="465" mass="49929">MLDQVAGHLDGEAVGRIVAASADLSLVIDADGVIRDASIGTDLEAENIPGWLGRRWVDTVTVESRPKVDALLRDARPQGITRWRQVNHPSPSGIDLPIRYASIRPAEGGPILVLGRDMRAVAGLQRRLMETQQALERDYERLRAVETRYRLLFQISGEPVLVVDAGTRRVAEANPAAARLLGRPAKRVAGQDVVELFDAGSTRALEAQFAALRATGQAGEIRAALPHGRGEVTVAVSLFRGEGGASALMRLVVDTAPAEAGPGQDVPTQAVIEAMPEGFVVTDSSRRVLTANAAFLELAQLATEGQVRGRTVDHWLGRDETEAQALFATLSDHGAVRRFATVIRGAYGGVEDVEVAAVSVAGARPCLGFAIRPAPRRIPEGRFGGGREVPRSVEQMAELVGRVSMKTLVRETTDLIEKLCIEAALRITRDNRASAAEMLGLSRQGLYAKMRRYGVGDLDGPIEAE</sequence>
<proteinExistence type="predicted"/>
<dbReference type="PRINTS" id="PR01590">
    <property type="entry name" value="HTHFIS"/>
</dbReference>
<dbReference type="SUPFAM" id="SSF55785">
    <property type="entry name" value="PYP-like sensor domain (PAS domain)"/>
    <property type="match status" value="2"/>
</dbReference>
<dbReference type="Pfam" id="PF00989">
    <property type="entry name" value="PAS"/>
    <property type="match status" value="1"/>
</dbReference>
<evidence type="ECO:0000313" key="3">
    <source>
        <dbReference type="Proteomes" id="UP000198704"/>
    </source>
</evidence>
<evidence type="ECO:0000313" key="2">
    <source>
        <dbReference type="EMBL" id="SDO34512.1"/>
    </source>
</evidence>
<dbReference type="InterPro" id="IPR009057">
    <property type="entry name" value="Homeodomain-like_sf"/>
</dbReference>
<dbReference type="InterPro" id="IPR000014">
    <property type="entry name" value="PAS"/>
</dbReference>
<gene>
    <name evidence="2" type="ORF">SAMN05216360_12022</name>
</gene>
<protein>
    <submittedName>
        <fullName evidence="2">Transcriptional regulator PpsR</fullName>
    </submittedName>
</protein>
<dbReference type="PROSITE" id="PS50112">
    <property type="entry name" value="PAS"/>
    <property type="match status" value="1"/>
</dbReference>
<reference evidence="3" key="1">
    <citation type="submission" date="2016-10" db="EMBL/GenBank/DDBJ databases">
        <authorList>
            <person name="Varghese N."/>
            <person name="Submissions S."/>
        </authorList>
    </citation>
    <scope>NUCLEOTIDE SEQUENCE [LARGE SCALE GENOMIC DNA]</scope>
    <source>
        <strain evidence="3">BL47</strain>
    </source>
</reference>
<dbReference type="InterPro" id="IPR011785">
    <property type="entry name" value="Tscrpt_reg_PpsR-CrtJ"/>
</dbReference>
<evidence type="ECO:0000259" key="1">
    <source>
        <dbReference type="PROSITE" id="PS50112"/>
    </source>
</evidence>
<name>A0A1H0IT33_9HYPH</name>
<dbReference type="CDD" id="cd00130">
    <property type="entry name" value="PAS"/>
    <property type="match status" value="1"/>
</dbReference>
<organism evidence="2 3">
    <name type="scientific">Methylobacterium phyllostachyos</name>
    <dbReference type="NCBI Taxonomy" id="582672"/>
    <lineage>
        <taxon>Bacteria</taxon>
        <taxon>Pseudomonadati</taxon>
        <taxon>Pseudomonadota</taxon>
        <taxon>Alphaproteobacteria</taxon>
        <taxon>Hyphomicrobiales</taxon>
        <taxon>Methylobacteriaceae</taxon>
        <taxon>Methylobacterium</taxon>
    </lineage>
</organism>
<dbReference type="InterPro" id="IPR035965">
    <property type="entry name" value="PAS-like_dom_sf"/>
</dbReference>
<dbReference type="STRING" id="582672.SAMN05216360_12022"/>
<keyword evidence="3" id="KW-1185">Reference proteome</keyword>
<dbReference type="Pfam" id="PF13188">
    <property type="entry name" value="PAS_8"/>
    <property type="match status" value="1"/>
</dbReference>
<dbReference type="Gene3D" id="1.20.5.430">
    <property type="match status" value="1"/>
</dbReference>
<dbReference type="InterPro" id="IPR013767">
    <property type="entry name" value="PAS_fold"/>
</dbReference>
<dbReference type="SUPFAM" id="SSF46689">
    <property type="entry name" value="Homeodomain-like"/>
    <property type="match status" value="1"/>
</dbReference>
<dbReference type="EMBL" id="FNHS01000020">
    <property type="protein sequence ID" value="SDO34512.1"/>
    <property type="molecule type" value="Genomic_DNA"/>
</dbReference>
<dbReference type="Pfam" id="PF02954">
    <property type="entry name" value="HTH_8"/>
    <property type="match status" value="1"/>
</dbReference>